<comment type="caution">
    <text evidence="5">The sequence shown here is derived from an EMBL/GenBank/DDBJ whole genome shotgun (WGS) entry which is preliminary data.</text>
</comment>
<keyword evidence="1 3" id="KW-0597">Phosphoprotein</keyword>
<dbReference type="PANTHER" id="PTHR45339:SF1">
    <property type="entry name" value="HYBRID SIGNAL TRANSDUCTION HISTIDINE KINASE J"/>
    <property type="match status" value="1"/>
</dbReference>
<dbReference type="SMART" id="SM00448">
    <property type="entry name" value="REC"/>
    <property type="match status" value="1"/>
</dbReference>
<dbReference type="PANTHER" id="PTHR45339">
    <property type="entry name" value="HYBRID SIGNAL TRANSDUCTION HISTIDINE KINASE J"/>
    <property type="match status" value="1"/>
</dbReference>
<dbReference type="EMBL" id="JAPWGL010000003">
    <property type="protein sequence ID" value="MCZ4224172.1"/>
    <property type="molecule type" value="Genomic_DNA"/>
</dbReference>
<accession>A0ABT4KZ17</accession>
<evidence type="ECO:0000256" key="1">
    <source>
        <dbReference type="ARBA" id="ARBA00022553"/>
    </source>
</evidence>
<sequence>MPRKLVLIIDDDYRNIFALKAVLRAKGFGTLSAPSAQEGFDIMAENEKISVVLMDMMMPDMDGYQAIGVMKKSQKMRDIPVLAVTAQAMVGDKERCLRAGASGYVSKPVNIDELIIQIQEVTSKK</sequence>
<dbReference type="InterPro" id="IPR001789">
    <property type="entry name" value="Sig_transdc_resp-reg_receiver"/>
</dbReference>
<keyword evidence="6" id="KW-1185">Reference proteome</keyword>
<gene>
    <name evidence="5" type="ORF">O0931_12730</name>
</gene>
<evidence type="ECO:0000313" key="6">
    <source>
        <dbReference type="Proteomes" id="UP001144341"/>
    </source>
</evidence>
<protein>
    <submittedName>
        <fullName evidence="5">Response regulator</fullName>
    </submittedName>
</protein>
<proteinExistence type="predicted"/>
<keyword evidence="2" id="KW-0902">Two-component regulatory system</keyword>
<evidence type="ECO:0000259" key="4">
    <source>
        <dbReference type="PROSITE" id="PS50110"/>
    </source>
</evidence>
<organism evidence="5 6">
    <name type="scientific">Pedobacter rhodius</name>
    <dbReference type="NCBI Taxonomy" id="3004098"/>
    <lineage>
        <taxon>Bacteria</taxon>
        <taxon>Pseudomonadati</taxon>
        <taxon>Bacteroidota</taxon>
        <taxon>Sphingobacteriia</taxon>
        <taxon>Sphingobacteriales</taxon>
        <taxon>Sphingobacteriaceae</taxon>
        <taxon>Pedobacter</taxon>
    </lineage>
</organism>
<dbReference type="InterPro" id="IPR011006">
    <property type="entry name" value="CheY-like_superfamily"/>
</dbReference>
<dbReference type="Gene3D" id="3.40.50.2300">
    <property type="match status" value="1"/>
</dbReference>
<dbReference type="Proteomes" id="UP001144341">
    <property type="component" value="Unassembled WGS sequence"/>
</dbReference>
<feature type="modified residue" description="4-aspartylphosphate" evidence="3">
    <location>
        <position position="55"/>
    </location>
</feature>
<feature type="domain" description="Response regulatory" evidence="4">
    <location>
        <begin position="5"/>
        <end position="122"/>
    </location>
</feature>
<dbReference type="SUPFAM" id="SSF52172">
    <property type="entry name" value="CheY-like"/>
    <property type="match status" value="1"/>
</dbReference>
<evidence type="ECO:0000313" key="5">
    <source>
        <dbReference type="EMBL" id="MCZ4224172.1"/>
    </source>
</evidence>
<reference evidence="5" key="1">
    <citation type="submission" date="2022-12" db="EMBL/GenBank/DDBJ databases">
        <title>Genome sequence of SJ11.</title>
        <authorList>
            <person name="Woo H."/>
        </authorList>
    </citation>
    <scope>NUCLEOTIDE SEQUENCE</scope>
    <source>
        <strain evidence="5">SJ11</strain>
    </source>
</reference>
<evidence type="ECO:0000256" key="3">
    <source>
        <dbReference type="PROSITE-ProRule" id="PRU00169"/>
    </source>
</evidence>
<dbReference type="Pfam" id="PF00072">
    <property type="entry name" value="Response_reg"/>
    <property type="match status" value="1"/>
</dbReference>
<name>A0ABT4KZ17_9SPHI</name>
<dbReference type="PROSITE" id="PS50110">
    <property type="entry name" value="RESPONSE_REGULATORY"/>
    <property type="match status" value="1"/>
</dbReference>
<dbReference type="RefSeq" id="WP_269415956.1">
    <property type="nucleotide sequence ID" value="NZ_JAPWGL010000003.1"/>
</dbReference>
<evidence type="ECO:0000256" key="2">
    <source>
        <dbReference type="ARBA" id="ARBA00023012"/>
    </source>
</evidence>